<dbReference type="EMBL" id="CM047742">
    <property type="protein sequence ID" value="KAJ0035670.1"/>
    <property type="molecule type" value="Genomic_DNA"/>
</dbReference>
<accession>A0ACC0YEU1</accession>
<protein>
    <submittedName>
        <fullName evidence="1">Uncharacterized protein</fullName>
    </submittedName>
</protein>
<sequence length="386" mass="44221">MFNFLFRNLLHSHGRYASLALLNPNKFQDFSSPIFVKYISTNSNEQSFTVSYLINSCGMSSESALRASKKVQFDTPEKPDLVVNVLKSSGFSETQISDLIRKRPNLLLCNPEKTLLPKLEFFHSKGVSSLVLAKLLCRDPSILQTSLKKKLIPSFHYLSNLLQSSEKAITAVKRSPSILCRDLQKLIAPKVGYLRDNGVPESNIFRLLSNWTCIFINGFSRFKETVDLVKKMGINPTRSQFVIAIHIMMAISKSHWDKKIDVCKRWGWSEEEILTAFRKNPWCMTTSVDKIMGVMDHFVNKMGWEPSVILKQSNLLSLSLEKRIVPRGSVLQYLSSKGLLKNNFLSATPYTIREETFLQKFVNCYDEAPQLKKLYKEKLDLSKKRD</sequence>
<evidence type="ECO:0000313" key="2">
    <source>
        <dbReference type="Proteomes" id="UP001163603"/>
    </source>
</evidence>
<evidence type="ECO:0000313" key="1">
    <source>
        <dbReference type="EMBL" id="KAJ0035670.1"/>
    </source>
</evidence>
<gene>
    <name evidence="1" type="ORF">Pint_24569</name>
</gene>
<name>A0ACC0YEU1_9ROSI</name>
<keyword evidence="2" id="KW-1185">Reference proteome</keyword>
<reference evidence="2" key="1">
    <citation type="journal article" date="2023" name="G3 (Bethesda)">
        <title>Genome assembly and association tests identify interacting loci associated with vigor, precocity, and sex in interspecific pistachio rootstocks.</title>
        <authorList>
            <person name="Palmer W."/>
            <person name="Jacygrad E."/>
            <person name="Sagayaradj S."/>
            <person name="Cavanaugh K."/>
            <person name="Han R."/>
            <person name="Bertier L."/>
            <person name="Beede B."/>
            <person name="Kafkas S."/>
            <person name="Golino D."/>
            <person name="Preece J."/>
            <person name="Michelmore R."/>
        </authorList>
    </citation>
    <scope>NUCLEOTIDE SEQUENCE [LARGE SCALE GENOMIC DNA]</scope>
</reference>
<organism evidence="1 2">
    <name type="scientific">Pistacia integerrima</name>
    <dbReference type="NCBI Taxonomy" id="434235"/>
    <lineage>
        <taxon>Eukaryota</taxon>
        <taxon>Viridiplantae</taxon>
        <taxon>Streptophyta</taxon>
        <taxon>Embryophyta</taxon>
        <taxon>Tracheophyta</taxon>
        <taxon>Spermatophyta</taxon>
        <taxon>Magnoliopsida</taxon>
        <taxon>eudicotyledons</taxon>
        <taxon>Gunneridae</taxon>
        <taxon>Pentapetalae</taxon>
        <taxon>rosids</taxon>
        <taxon>malvids</taxon>
        <taxon>Sapindales</taxon>
        <taxon>Anacardiaceae</taxon>
        <taxon>Pistacia</taxon>
    </lineage>
</organism>
<comment type="caution">
    <text evidence="1">The sequence shown here is derived from an EMBL/GenBank/DDBJ whole genome shotgun (WGS) entry which is preliminary data.</text>
</comment>
<proteinExistence type="predicted"/>
<dbReference type="Proteomes" id="UP001163603">
    <property type="component" value="Chromosome 7"/>
</dbReference>